<organism evidence="1 2">
    <name type="scientific">Lipingzhangella halophila</name>
    <dbReference type="NCBI Taxonomy" id="1783352"/>
    <lineage>
        <taxon>Bacteria</taxon>
        <taxon>Bacillati</taxon>
        <taxon>Actinomycetota</taxon>
        <taxon>Actinomycetes</taxon>
        <taxon>Streptosporangiales</taxon>
        <taxon>Nocardiopsidaceae</taxon>
        <taxon>Lipingzhangella</taxon>
    </lineage>
</organism>
<evidence type="ECO:0000313" key="2">
    <source>
        <dbReference type="Proteomes" id="UP000523007"/>
    </source>
</evidence>
<gene>
    <name evidence="1" type="ORF">F4561_005725</name>
</gene>
<proteinExistence type="predicted"/>
<reference evidence="1 2" key="1">
    <citation type="submission" date="2020-08" db="EMBL/GenBank/DDBJ databases">
        <title>Sequencing the genomes of 1000 actinobacteria strains.</title>
        <authorList>
            <person name="Klenk H.-P."/>
        </authorList>
    </citation>
    <scope>NUCLEOTIDE SEQUENCE [LARGE SCALE GENOMIC DNA]</scope>
    <source>
        <strain evidence="1 2">DSM 102030</strain>
    </source>
</reference>
<name>A0A7W7W5I8_9ACTN</name>
<accession>A0A7W7W5I8</accession>
<comment type="caution">
    <text evidence="1">The sequence shown here is derived from an EMBL/GenBank/DDBJ whole genome shotgun (WGS) entry which is preliminary data.</text>
</comment>
<dbReference type="Proteomes" id="UP000523007">
    <property type="component" value="Unassembled WGS sequence"/>
</dbReference>
<protein>
    <submittedName>
        <fullName evidence="1">Uncharacterized protein</fullName>
    </submittedName>
</protein>
<dbReference type="AlphaFoldDB" id="A0A7W7W5I8"/>
<sequence length="85" mass="8954">MQSGPPPSGEEPTGNHRQPLWCSGLVFPVGSSGFASRLFEKECLGTLLPRPLWCFGLVFPVGSSGSAPRPFGKQCLGTPVPGRSL</sequence>
<keyword evidence="2" id="KW-1185">Reference proteome</keyword>
<evidence type="ECO:0000313" key="1">
    <source>
        <dbReference type="EMBL" id="MBB4934831.1"/>
    </source>
</evidence>
<dbReference type="EMBL" id="JACHJT010000002">
    <property type="protein sequence ID" value="MBB4934831.1"/>
    <property type="molecule type" value="Genomic_DNA"/>
</dbReference>